<protein>
    <submittedName>
        <fullName evidence="1">Transcription factor</fullName>
    </submittedName>
</protein>
<accession>A0ABS7KW92</accession>
<dbReference type="RefSeq" id="WP_221860036.1">
    <property type="nucleotide sequence ID" value="NZ_JAIKTU010000004.1"/>
</dbReference>
<evidence type="ECO:0000313" key="1">
    <source>
        <dbReference type="EMBL" id="MBY0755060.1"/>
    </source>
</evidence>
<evidence type="ECO:0000313" key="2">
    <source>
        <dbReference type="Proteomes" id="UP001299068"/>
    </source>
</evidence>
<dbReference type="EMBL" id="JAIKTU010000004">
    <property type="protein sequence ID" value="MBY0755060.1"/>
    <property type="molecule type" value="Genomic_DNA"/>
</dbReference>
<keyword evidence="2" id="KW-1185">Reference proteome</keyword>
<name>A0ABS7KW92_CLOSR</name>
<organism evidence="1 2">
    <name type="scientific">Clostridium sardiniense</name>
    <name type="common">Clostridium absonum</name>
    <dbReference type="NCBI Taxonomy" id="29369"/>
    <lineage>
        <taxon>Bacteria</taxon>
        <taxon>Bacillati</taxon>
        <taxon>Bacillota</taxon>
        <taxon>Clostridia</taxon>
        <taxon>Eubacteriales</taxon>
        <taxon>Clostridiaceae</taxon>
        <taxon>Clostridium</taxon>
    </lineage>
</organism>
<reference evidence="1 2" key="1">
    <citation type="journal article" date="2021" name="Cell Host Microbe">
        <title>in vivo commensal control of Clostridioides difficile virulence.</title>
        <authorList>
            <person name="Girinathan B.P."/>
            <person name="Dibenedetto N."/>
            <person name="Worley J.N."/>
            <person name="Peltier J."/>
            <person name="Arrieta-Ortiz M.L."/>
            <person name="Rupa Christinal Immanuel S."/>
            <person name="Lavin R."/>
            <person name="Delaney M.L."/>
            <person name="Cummins C."/>
            <person name="Hoffmann M."/>
            <person name="Luo Y."/>
            <person name="Gonzalez-Escalona N."/>
            <person name="Allard M."/>
            <person name="Onderdonk A.B."/>
            <person name="Gerber G.K."/>
            <person name="Sonenshein A.L."/>
            <person name="Baliga N."/>
            <person name="Dupuy B."/>
            <person name="Bry L."/>
        </authorList>
    </citation>
    <scope>NUCLEOTIDE SEQUENCE [LARGE SCALE GENOMIC DNA]</scope>
    <source>
        <strain evidence="1 2">DSM 599</strain>
    </source>
</reference>
<gene>
    <name evidence="1" type="ORF">K5V21_06285</name>
</gene>
<comment type="caution">
    <text evidence="1">The sequence shown here is derived from an EMBL/GenBank/DDBJ whole genome shotgun (WGS) entry which is preliminary data.</text>
</comment>
<proteinExistence type="predicted"/>
<dbReference type="Proteomes" id="UP001299068">
    <property type="component" value="Unassembled WGS sequence"/>
</dbReference>
<sequence>MDKTMISRNSLAERWDLDSNTIYRYEKDGIITRNPNIPTPRYSLEEIVGIEEFEKNPMSPYERRQLNSEISKLKRENEELREFILKISSFGVEGLSMLNKFKEKMD</sequence>